<accession>A0ABD5UVR5</accession>
<dbReference type="Proteomes" id="UP001596296">
    <property type="component" value="Unassembled WGS sequence"/>
</dbReference>
<evidence type="ECO:0000256" key="1">
    <source>
        <dbReference type="SAM" id="MobiDB-lite"/>
    </source>
</evidence>
<sequence length="120" mass="13212">MPISADRFESIPETEDGPTPGTNAHEVLSFLEAHSAEAFTQSEIVEATGISEGSVGPTLTRLRDEGRVDHKGIYWRVSDHARSLDAAAAHADDVAASHEEEPFAYDEWQEHAVDPRDDRE</sequence>
<dbReference type="Gene3D" id="1.10.10.10">
    <property type="entry name" value="Winged helix-like DNA-binding domain superfamily/Winged helix DNA-binding domain"/>
    <property type="match status" value="1"/>
</dbReference>
<name>A0ABD5UVR5_9EURY</name>
<organism evidence="2 3">
    <name type="scientific">Halopenitus salinus</name>
    <dbReference type="NCBI Taxonomy" id="1198295"/>
    <lineage>
        <taxon>Archaea</taxon>
        <taxon>Methanobacteriati</taxon>
        <taxon>Methanobacteriota</taxon>
        <taxon>Stenosarchaea group</taxon>
        <taxon>Halobacteria</taxon>
        <taxon>Halobacteriales</taxon>
        <taxon>Haloferacaceae</taxon>
        <taxon>Halopenitus</taxon>
    </lineage>
</organism>
<keyword evidence="3" id="KW-1185">Reference proteome</keyword>
<feature type="compositionally biased region" description="Basic and acidic residues" evidence="1">
    <location>
        <begin position="108"/>
        <end position="120"/>
    </location>
</feature>
<feature type="region of interest" description="Disordered" evidence="1">
    <location>
        <begin position="91"/>
        <end position="120"/>
    </location>
</feature>
<feature type="region of interest" description="Disordered" evidence="1">
    <location>
        <begin position="1"/>
        <end position="24"/>
    </location>
</feature>
<dbReference type="EMBL" id="JBHSXL010000010">
    <property type="protein sequence ID" value="MFC6893582.1"/>
    <property type="molecule type" value="Genomic_DNA"/>
</dbReference>
<comment type="caution">
    <text evidence="2">The sequence shown here is derived from an EMBL/GenBank/DDBJ whole genome shotgun (WGS) entry which is preliminary data.</text>
</comment>
<evidence type="ECO:0000313" key="2">
    <source>
        <dbReference type="EMBL" id="MFC6893582.1"/>
    </source>
</evidence>
<proteinExistence type="predicted"/>
<feature type="compositionally biased region" description="Basic and acidic residues" evidence="1">
    <location>
        <begin position="91"/>
        <end position="101"/>
    </location>
</feature>
<dbReference type="RefSeq" id="WP_379745637.1">
    <property type="nucleotide sequence ID" value="NZ_JBHSVN010000001.1"/>
</dbReference>
<feature type="compositionally biased region" description="Basic and acidic residues" evidence="1">
    <location>
        <begin position="1"/>
        <end position="10"/>
    </location>
</feature>
<dbReference type="InterPro" id="IPR036390">
    <property type="entry name" value="WH_DNA-bd_sf"/>
</dbReference>
<dbReference type="SUPFAM" id="SSF46785">
    <property type="entry name" value="Winged helix' DNA-binding domain"/>
    <property type="match status" value="1"/>
</dbReference>
<reference evidence="2 3" key="1">
    <citation type="journal article" date="2019" name="Int. J. Syst. Evol. Microbiol.">
        <title>The Global Catalogue of Microorganisms (GCM) 10K type strain sequencing project: providing services to taxonomists for standard genome sequencing and annotation.</title>
        <authorList>
            <consortium name="The Broad Institute Genomics Platform"/>
            <consortium name="The Broad Institute Genome Sequencing Center for Infectious Disease"/>
            <person name="Wu L."/>
            <person name="Ma J."/>
        </authorList>
    </citation>
    <scope>NUCLEOTIDE SEQUENCE [LARGE SCALE GENOMIC DNA]</scope>
    <source>
        <strain evidence="2 3">SKJ47</strain>
    </source>
</reference>
<protein>
    <submittedName>
        <fullName evidence="2">MarR family transcriptional regulator</fullName>
    </submittedName>
</protein>
<gene>
    <name evidence="2" type="ORF">ACFQE9_13340</name>
</gene>
<evidence type="ECO:0000313" key="3">
    <source>
        <dbReference type="Proteomes" id="UP001596296"/>
    </source>
</evidence>
<dbReference type="InterPro" id="IPR036388">
    <property type="entry name" value="WH-like_DNA-bd_sf"/>
</dbReference>
<dbReference type="AlphaFoldDB" id="A0ABD5UVR5"/>